<dbReference type="PROSITE" id="PS50857">
    <property type="entry name" value="COX2_CUA"/>
    <property type="match status" value="1"/>
</dbReference>
<feature type="domain" description="Cytochrome oxidase subunit II copper A binding" evidence="21">
    <location>
        <begin position="541"/>
        <end position="639"/>
    </location>
</feature>
<dbReference type="GO" id="GO:0042597">
    <property type="term" value="C:periplasmic space"/>
    <property type="evidence" value="ECO:0007669"/>
    <property type="project" value="UniProtKB-SubCell"/>
</dbReference>
<comment type="similarity">
    <text evidence="7">Belongs to the NosZ family.</text>
</comment>
<name>A0A498BZ59_9GAMM</name>
<dbReference type="GO" id="GO:0005507">
    <property type="term" value="F:copper ion binding"/>
    <property type="evidence" value="ECO:0007669"/>
    <property type="project" value="InterPro"/>
</dbReference>
<comment type="cofactor">
    <cofactor evidence="1">
        <name>Ca(2+)</name>
        <dbReference type="ChEBI" id="CHEBI:29108"/>
    </cofactor>
</comment>
<comment type="cofactor">
    <cofactor evidence="2">
        <name>Cu cation</name>
        <dbReference type="ChEBI" id="CHEBI:23378"/>
    </cofactor>
</comment>
<keyword evidence="16" id="KW-0186">Copper</keyword>
<comment type="pathway">
    <text evidence="5">Nitrogen metabolism; nitrate reduction (denitrification); dinitrogen from nitrate: step 4/4.</text>
</comment>
<evidence type="ECO:0000256" key="3">
    <source>
        <dbReference type="ARBA" id="ARBA00003034"/>
    </source>
</evidence>
<comment type="similarity">
    <text evidence="6">In the C-terminal section; belongs to the cytochrome c oxidase subunit 2 family.</text>
</comment>
<evidence type="ECO:0000259" key="21">
    <source>
        <dbReference type="PROSITE" id="PS50857"/>
    </source>
</evidence>
<dbReference type="PANTHER" id="PTHR42838">
    <property type="entry name" value="CYTOCHROME C OXIDASE SUBUNIT II"/>
    <property type="match status" value="1"/>
</dbReference>
<dbReference type="InterPro" id="IPR011045">
    <property type="entry name" value="N2O_reductase_N"/>
</dbReference>
<dbReference type="InterPro" id="IPR034205">
    <property type="entry name" value="N2OR_C"/>
</dbReference>
<comment type="caution">
    <text evidence="22">The sequence shown here is derived from an EMBL/GenBank/DDBJ whole genome shotgun (WGS) entry which is preliminary data.</text>
</comment>
<evidence type="ECO:0000256" key="18">
    <source>
        <dbReference type="ARBA" id="ARBA00032847"/>
    </source>
</evidence>
<dbReference type="GO" id="GO:0005509">
    <property type="term" value="F:calcium ion binding"/>
    <property type="evidence" value="ECO:0007669"/>
    <property type="project" value="InterPro"/>
</dbReference>
<dbReference type="InterPro" id="IPR006311">
    <property type="entry name" value="TAT_signal"/>
</dbReference>
<dbReference type="PROSITE" id="PS51318">
    <property type="entry name" value="TAT"/>
    <property type="match status" value="1"/>
</dbReference>
<evidence type="ECO:0000256" key="2">
    <source>
        <dbReference type="ARBA" id="ARBA00001935"/>
    </source>
</evidence>
<feature type="region of interest" description="Disordered" evidence="20">
    <location>
        <begin position="1"/>
        <end position="21"/>
    </location>
</feature>
<keyword evidence="13" id="KW-0574">Periplasm</keyword>
<dbReference type="GO" id="GO:0050304">
    <property type="term" value="F:nitrous-oxide reductase activity"/>
    <property type="evidence" value="ECO:0007669"/>
    <property type="project" value="UniProtKB-EC"/>
</dbReference>
<dbReference type="EC" id="1.7.2.4" evidence="9"/>
<evidence type="ECO:0000256" key="10">
    <source>
        <dbReference type="ARBA" id="ARBA00016560"/>
    </source>
</evidence>
<keyword evidence="14" id="KW-0106">Calcium</keyword>
<dbReference type="SUPFAM" id="SSF50974">
    <property type="entry name" value="Nitrous oxide reductase, N-terminal domain"/>
    <property type="match status" value="1"/>
</dbReference>
<protein>
    <recommendedName>
        <fullName evidence="10">Nitrous-oxide reductase</fullName>
        <ecNumber evidence="9">1.7.2.4</ecNumber>
    </recommendedName>
    <alternativeName>
        <fullName evidence="17">N(2)OR</fullName>
    </alternativeName>
    <alternativeName>
        <fullName evidence="18">N2O reductase</fullName>
    </alternativeName>
</protein>
<gene>
    <name evidence="22" type="ORF">DFR31_1928</name>
</gene>
<feature type="compositionally biased region" description="Basic and acidic residues" evidence="20">
    <location>
        <begin position="1"/>
        <end position="11"/>
    </location>
</feature>
<dbReference type="OrthoDB" id="9759695at2"/>
<dbReference type="InterPro" id="IPR051403">
    <property type="entry name" value="NosZ/Cyto_c_oxidase_sub2"/>
</dbReference>
<dbReference type="InterPro" id="IPR041114">
    <property type="entry name" value="Nos_propeller"/>
</dbReference>
<accession>A0A498BZ59</accession>
<dbReference type="InterPro" id="IPR041142">
    <property type="entry name" value="NOS_propeller_2"/>
</dbReference>
<evidence type="ECO:0000256" key="16">
    <source>
        <dbReference type="ARBA" id="ARBA00023008"/>
    </source>
</evidence>
<dbReference type="GO" id="GO:0016020">
    <property type="term" value="C:membrane"/>
    <property type="evidence" value="ECO:0007669"/>
    <property type="project" value="InterPro"/>
</dbReference>
<dbReference type="InterPro" id="IPR008972">
    <property type="entry name" value="Cupredoxin"/>
</dbReference>
<dbReference type="Gene3D" id="2.60.40.420">
    <property type="entry name" value="Cupredoxins - blue copper proteins"/>
    <property type="match status" value="1"/>
</dbReference>
<sequence>MSEMDTKKATIDDTGGLQNPGRRKFLGTTAAVGAVGAAGATGTGMLVRSGETSAAPGNSNAHKVGPGQLDEYYGFWSGGHSGEVRIFGVPSMRELLRIPVFNFDSAIGWGITNESKRVLGESGVFLNGDTHHPKVSYTDARYDGRWCFINDKANTRVGRIRLDIMRTDKIVTIPNTASIHGLTLQRVPKTERVFAAGEMIIPTPNDGRHLEDPSEYWTLMTCLDAETMDIKWQVIVDGNMDNCDTDYEGKYVGATCYNSNRGVTQEEMMGPERDWAVIFNVARIEEAVANGDYTTIGDSDVPVVDGRGADKGGSDYTVYIPIPRSPHGFNTAPPDGKYFVVSGKLSPTCSVVEWARVDDWFDGTITDPRDTVVAEPEVGMGPLHTTFDDRGNAYTSLFIDSQVVKWNIADAIRSYDGADVNYIRDRIDVHYQIGHLKASLACSRDVDGKYLASLSKFSKDRFLNVGPLHPENDQLIDISGEKMELVHDGPTYAEPHDALMVRADQLDPVKIYDREDPFFADTVAMAKEDGVTLERDNKVIRDGNKVRVYMTSIAPSFGITEFKVKKGDEVTIVVTNLDMIEDLSHGFALVNHGINFEVNPQQTSSVTFVADKPGVHWYYCSWFCHALHMEMSGRMLVEA</sequence>
<keyword evidence="12" id="KW-0732">Signal</keyword>
<dbReference type="CDD" id="cd04223">
    <property type="entry name" value="N2OR_C"/>
    <property type="match status" value="1"/>
</dbReference>
<dbReference type="Gene3D" id="2.130.10.10">
    <property type="entry name" value="YVTN repeat-like/Quinoprotein amine dehydrogenase"/>
    <property type="match status" value="1"/>
</dbReference>
<evidence type="ECO:0000256" key="1">
    <source>
        <dbReference type="ARBA" id="ARBA00001913"/>
    </source>
</evidence>
<dbReference type="PANTHER" id="PTHR42838:SF2">
    <property type="entry name" value="NITROUS-OXIDE REDUCTASE"/>
    <property type="match status" value="1"/>
</dbReference>
<dbReference type="EMBL" id="RCDA01000002">
    <property type="protein sequence ID" value="RLK48815.1"/>
    <property type="molecule type" value="Genomic_DNA"/>
</dbReference>
<evidence type="ECO:0000256" key="5">
    <source>
        <dbReference type="ARBA" id="ARBA00004779"/>
    </source>
</evidence>
<evidence type="ECO:0000256" key="14">
    <source>
        <dbReference type="ARBA" id="ARBA00022837"/>
    </source>
</evidence>
<keyword evidence="23" id="KW-1185">Reference proteome</keyword>
<evidence type="ECO:0000256" key="11">
    <source>
        <dbReference type="ARBA" id="ARBA00022723"/>
    </source>
</evidence>
<reference evidence="22 23" key="1">
    <citation type="submission" date="2018-10" db="EMBL/GenBank/DDBJ databases">
        <title>Genomic Encyclopedia of Type Strains, Phase IV (KMG-IV): sequencing the most valuable type-strain genomes for metagenomic binning, comparative biology and taxonomic classification.</title>
        <authorList>
            <person name="Goeker M."/>
        </authorList>
    </citation>
    <scope>NUCLEOTIDE SEQUENCE [LARGE SCALE GENOMIC DNA]</scope>
    <source>
        <strain evidence="22 23">DSM 12769</strain>
    </source>
</reference>
<evidence type="ECO:0000256" key="6">
    <source>
        <dbReference type="ARBA" id="ARBA00006790"/>
    </source>
</evidence>
<evidence type="ECO:0000256" key="13">
    <source>
        <dbReference type="ARBA" id="ARBA00022764"/>
    </source>
</evidence>
<proteinExistence type="inferred from homology"/>
<evidence type="ECO:0000256" key="9">
    <source>
        <dbReference type="ARBA" id="ARBA00011896"/>
    </source>
</evidence>
<keyword evidence="15" id="KW-0560">Oxidoreductase</keyword>
<comment type="subcellular location">
    <subcellularLocation>
        <location evidence="4">Periplasm</location>
    </subcellularLocation>
</comment>
<dbReference type="Proteomes" id="UP000275461">
    <property type="component" value="Unassembled WGS sequence"/>
</dbReference>
<evidence type="ECO:0000313" key="22">
    <source>
        <dbReference type="EMBL" id="RLK48815.1"/>
    </source>
</evidence>
<evidence type="ECO:0000256" key="8">
    <source>
        <dbReference type="ARBA" id="ARBA00011738"/>
    </source>
</evidence>
<evidence type="ECO:0000256" key="7">
    <source>
        <dbReference type="ARBA" id="ARBA00010372"/>
    </source>
</evidence>
<dbReference type="InterPro" id="IPR015943">
    <property type="entry name" value="WD40/YVTN_repeat-like_dom_sf"/>
</dbReference>
<dbReference type="SUPFAM" id="SSF49503">
    <property type="entry name" value="Cupredoxins"/>
    <property type="match status" value="1"/>
</dbReference>
<dbReference type="Pfam" id="PF18764">
    <property type="entry name" value="nos_propeller"/>
    <property type="match status" value="1"/>
</dbReference>
<keyword evidence="11" id="KW-0479">Metal-binding</keyword>
<evidence type="ECO:0000313" key="23">
    <source>
        <dbReference type="Proteomes" id="UP000275461"/>
    </source>
</evidence>
<evidence type="ECO:0000256" key="15">
    <source>
        <dbReference type="ARBA" id="ARBA00023002"/>
    </source>
</evidence>
<organism evidence="22 23">
    <name type="scientific">Alkalispirillum mobile</name>
    <dbReference type="NCBI Taxonomy" id="85925"/>
    <lineage>
        <taxon>Bacteria</taxon>
        <taxon>Pseudomonadati</taxon>
        <taxon>Pseudomonadota</taxon>
        <taxon>Gammaproteobacteria</taxon>
        <taxon>Chromatiales</taxon>
        <taxon>Ectothiorhodospiraceae</taxon>
        <taxon>Alkalispirillum</taxon>
    </lineage>
</organism>
<comment type="catalytic activity">
    <reaction evidence="19">
        <text>N2 + 2 Fe(III)-[cytochrome c] + H2O = nitrous oxide + 2 Fe(II)-[cytochrome c] + 2 H(+)</text>
        <dbReference type="Rhea" id="RHEA:43108"/>
        <dbReference type="Rhea" id="RHEA-COMP:10350"/>
        <dbReference type="Rhea" id="RHEA-COMP:14399"/>
        <dbReference type="ChEBI" id="CHEBI:15377"/>
        <dbReference type="ChEBI" id="CHEBI:15378"/>
        <dbReference type="ChEBI" id="CHEBI:17045"/>
        <dbReference type="ChEBI" id="CHEBI:17997"/>
        <dbReference type="ChEBI" id="CHEBI:29033"/>
        <dbReference type="ChEBI" id="CHEBI:29034"/>
        <dbReference type="EC" id="1.7.2.4"/>
    </reaction>
</comment>
<evidence type="ECO:0000256" key="20">
    <source>
        <dbReference type="SAM" id="MobiDB-lite"/>
    </source>
</evidence>
<dbReference type="RefSeq" id="WP_121442529.1">
    <property type="nucleotide sequence ID" value="NZ_RCDA01000002.1"/>
</dbReference>
<evidence type="ECO:0000256" key="19">
    <source>
        <dbReference type="ARBA" id="ARBA00049555"/>
    </source>
</evidence>
<evidence type="ECO:0000256" key="12">
    <source>
        <dbReference type="ARBA" id="ARBA00022729"/>
    </source>
</evidence>
<dbReference type="GO" id="GO:0019333">
    <property type="term" value="P:denitrification pathway"/>
    <property type="evidence" value="ECO:0007669"/>
    <property type="project" value="UniProtKB-UniPathway"/>
</dbReference>
<evidence type="ECO:0000256" key="17">
    <source>
        <dbReference type="ARBA" id="ARBA00031077"/>
    </source>
</evidence>
<comment type="subunit">
    <text evidence="8">Homodimer.</text>
</comment>
<comment type="function">
    <text evidence="3">Nitrous-oxide reductase is part of a bacterial respiratory system which is activated under anaerobic conditions in the presence of nitrate or nitrous oxide.</text>
</comment>
<dbReference type="InterPro" id="IPR002429">
    <property type="entry name" value="CcO_II-like_C"/>
</dbReference>
<dbReference type="AlphaFoldDB" id="A0A498BZ59"/>
<dbReference type="UniPathway" id="UPA00652">
    <property type="reaction ID" value="UER00709"/>
</dbReference>
<evidence type="ECO:0000256" key="4">
    <source>
        <dbReference type="ARBA" id="ARBA00004418"/>
    </source>
</evidence>
<dbReference type="InterPro" id="IPR023644">
    <property type="entry name" value="NO_Rdtase"/>
</dbReference>
<dbReference type="NCBIfam" id="TIGR04244">
    <property type="entry name" value="nitrous_NosZ_RR"/>
    <property type="match status" value="1"/>
</dbReference>
<dbReference type="Pfam" id="PF18793">
    <property type="entry name" value="nos_propeller_2"/>
    <property type="match status" value="1"/>
</dbReference>
<dbReference type="GO" id="GO:0004129">
    <property type="term" value="F:cytochrome-c oxidase activity"/>
    <property type="evidence" value="ECO:0007669"/>
    <property type="project" value="InterPro"/>
</dbReference>